<evidence type="ECO:0000313" key="3">
    <source>
        <dbReference type="Proteomes" id="UP001054945"/>
    </source>
</evidence>
<feature type="compositionally biased region" description="Basic and acidic residues" evidence="1">
    <location>
        <begin position="45"/>
        <end position="91"/>
    </location>
</feature>
<dbReference type="Proteomes" id="UP001054945">
    <property type="component" value="Unassembled WGS sequence"/>
</dbReference>
<accession>A0AAV4Y949</accession>
<organism evidence="2 3">
    <name type="scientific">Caerostris extrusa</name>
    <name type="common">Bark spider</name>
    <name type="synonym">Caerostris bankana</name>
    <dbReference type="NCBI Taxonomy" id="172846"/>
    <lineage>
        <taxon>Eukaryota</taxon>
        <taxon>Metazoa</taxon>
        <taxon>Ecdysozoa</taxon>
        <taxon>Arthropoda</taxon>
        <taxon>Chelicerata</taxon>
        <taxon>Arachnida</taxon>
        <taxon>Araneae</taxon>
        <taxon>Araneomorphae</taxon>
        <taxon>Entelegynae</taxon>
        <taxon>Araneoidea</taxon>
        <taxon>Araneidae</taxon>
        <taxon>Caerostris</taxon>
    </lineage>
</organism>
<sequence>MSVRNICKACTGSKQRRIMIKYEIECINVFDSLNDGGHDDDDVHDDDRGAHGDHGDGRDAHGDDGHDDDHGGDHDVRDDRDDGHDDHGDHDDRDDDALPLLPLQRVFLIHSAEQQPKKQRIKQQ</sequence>
<dbReference type="AlphaFoldDB" id="A0AAV4Y949"/>
<reference evidence="2 3" key="1">
    <citation type="submission" date="2021-06" db="EMBL/GenBank/DDBJ databases">
        <title>Caerostris extrusa draft genome.</title>
        <authorList>
            <person name="Kono N."/>
            <person name="Arakawa K."/>
        </authorList>
    </citation>
    <scope>NUCLEOTIDE SEQUENCE [LARGE SCALE GENOMIC DNA]</scope>
</reference>
<keyword evidence="3" id="KW-1185">Reference proteome</keyword>
<evidence type="ECO:0000256" key="1">
    <source>
        <dbReference type="SAM" id="MobiDB-lite"/>
    </source>
</evidence>
<evidence type="ECO:0000313" key="2">
    <source>
        <dbReference type="EMBL" id="GIZ03074.1"/>
    </source>
</evidence>
<comment type="caution">
    <text evidence="2">The sequence shown here is derived from an EMBL/GenBank/DDBJ whole genome shotgun (WGS) entry which is preliminary data.</text>
</comment>
<feature type="region of interest" description="Disordered" evidence="1">
    <location>
        <begin position="33"/>
        <end position="98"/>
    </location>
</feature>
<gene>
    <name evidence="2" type="ORF">CEXT_744301</name>
</gene>
<protein>
    <submittedName>
        <fullName evidence="2">Uncharacterized protein</fullName>
    </submittedName>
</protein>
<name>A0AAV4Y949_CAEEX</name>
<dbReference type="EMBL" id="BPLR01001547">
    <property type="protein sequence ID" value="GIZ03074.1"/>
    <property type="molecule type" value="Genomic_DNA"/>
</dbReference>
<proteinExistence type="predicted"/>